<organism evidence="1">
    <name type="scientific">candidate division CPR1 bacterium ADurb.Bin160</name>
    <dbReference type="NCBI Taxonomy" id="1852826"/>
    <lineage>
        <taxon>Bacteria</taxon>
        <taxon>candidate division CPR1</taxon>
    </lineage>
</organism>
<dbReference type="EMBL" id="MWDB01000007">
    <property type="protein sequence ID" value="OQB42002.1"/>
    <property type="molecule type" value="Genomic_DNA"/>
</dbReference>
<gene>
    <name evidence="1" type="ORF">BWY04_00488</name>
</gene>
<sequence length="179" mass="21793">MPFKTFYSWLFDQNPNSKIDENILKYNSPITHIFLLKIFLRNYKLNLYLDEFLNNMSLRYIEKEDLLKFIKKCVVDYRISKKDIFYFKFRKTTKIFNVFRNKFPELKNYDIENLLEILEKNPEEKIIIFRTLGLETDFTKNKIRTKTQKNSIDKNPKTNSEEIISAIKFIEKNFNILKT</sequence>
<name>A0A1V5ZPV7_9BACT</name>
<dbReference type="AlphaFoldDB" id="A0A1V5ZPV7"/>
<reference evidence="1" key="1">
    <citation type="submission" date="2017-02" db="EMBL/GenBank/DDBJ databases">
        <title>Delving into the versatile metabolic prowess of the omnipresent phylum Bacteroidetes.</title>
        <authorList>
            <person name="Nobu M.K."/>
            <person name="Mei R."/>
            <person name="Narihiro T."/>
            <person name="Kuroda K."/>
            <person name="Liu W.-T."/>
        </authorList>
    </citation>
    <scope>NUCLEOTIDE SEQUENCE</scope>
    <source>
        <strain evidence="1">ADurb.Bin160</strain>
    </source>
</reference>
<evidence type="ECO:0000313" key="1">
    <source>
        <dbReference type="EMBL" id="OQB42002.1"/>
    </source>
</evidence>
<dbReference type="Proteomes" id="UP000485621">
    <property type="component" value="Unassembled WGS sequence"/>
</dbReference>
<protein>
    <submittedName>
        <fullName evidence="1">Uncharacterized protein</fullName>
    </submittedName>
</protein>
<proteinExistence type="predicted"/>
<comment type="caution">
    <text evidence="1">The sequence shown here is derived from an EMBL/GenBank/DDBJ whole genome shotgun (WGS) entry which is preliminary data.</text>
</comment>
<accession>A0A1V5ZPV7</accession>